<proteinExistence type="predicted"/>
<evidence type="ECO:0000313" key="2">
    <source>
        <dbReference type="Proteomes" id="UP001159363"/>
    </source>
</evidence>
<dbReference type="PANTHER" id="PTHR11439">
    <property type="entry name" value="GAG-POL-RELATED RETROTRANSPOSON"/>
    <property type="match status" value="1"/>
</dbReference>
<evidence type="ECO:0000313" key="1">
    <source>
        <dbReference type="EMBL" id="KAJ8879735.1"/>
    </source>
</evidence>
<dbReference type="EMBL" id="JARBHB010000007">
    <property type="protein sequence ID" value="KAJ8879735.1"/>
    <property type="molecule type" value="Genomic_DNA"/>
</dbReference>
<dbReference type="Proteomes" id="UP001159363">
    <property type="component" value="Chromosome 6"/>
</dbReference>
<dbReference type="CDD" id="cd09272">
    <property type="entry name" value="RNase_HI_RT_Ty1"/>
    <property type="match status" value="1"/>
</dbReference>
<reference evidence="1 2" key="1">
    <citation type="submission" date="2023-02" db="EMBL/GenBank/DDBJ databases">
        <title>LHISI_Scaffold_Assembly.</title>
        <authorList>
            <person name="Stuart O.P."/>
            <person name="Cleave R."/>
            <person name="Magrath M.J.L."/>
            <person name="Mikheyev A.S."/>
        </authorList>
    </citation>
    <scope>NUCLEOTIDE SEQUENCE [LARGE SCALE GENOMIC DNA]</scope>
    <source>
        <strain evidence="1">Daus_M_001</strain>
        <tissue evidence="1">Leg muscle</tissue>
    </source>
</reference>
<protein>
    <recommendedName>
        <fullName evidence="3">Polyprotein</fullName>
    </recommendedName>
</protein>
<sequence length="180" mass="20197">MTVLDGNSDSEESFHGFETRIETREDSVGIQERASKRNRRTPVKYEDYVMLTRVLRYLRGTENLGIRFGGSSPVEELVGFCDANFAGDPQSRRRTTGNAIYYCGGPISWCARKQPVVALSTVEAEYIAAAECTKELMYLNAVLEEILGKEVTARLHVDNQSALCLMKNGVLNRRSKHIDV</sequence>
<gene>
    <name evidence="1" type="ORF">PR048_020343</name>
</gene>
<accession>A0ABQ9H613</accession>
<keyword evidence="2" id="KW-1185">Reference proteome</keyword>
<name>A0ABQ9H613_9NEOP</name>
<comment type="caution">
    <text evidence="1">The sequence shown here is derived from an EMBL/GenBank/DDBJ whole genome shotgun (WGS) entry which is preliminary data.</text>
</comment>
<evidence type="ECO:0008006" key="3">
    <source>
        <dbReference type="Google" id="ProtNLM"/>
    </source>
</evidence>
<organism evidence="1 2">
    <name type="scientific">Dryococelus australis</name>
    <dbReference type="NCBI Taxonomy" id="614101"/>
    <lineage>
        <taxon>Eukaryota</taxon>
        <taxon>Metazoa</taxon>
        <taxon>Ecdysozoa</taxon>
        <taxon>Arthropoda</taxon>
        <taxon>Hexapoda</taxon>
        <taxon>Insecta</taxon>
        <taxon>Pterygota</taxon>
        <taxon>Neoptera</taxon>
        <taxon>Polyneoptera</taxon>
        <taxon>Phasmatodea</taxon>
        <taxon>Verophasmatodea</taxon>
        <taxon>Anareolatae</taxon>
        <taxon>Phasmatidae</taxon>
        <taxon>Eurycanthinae</taxon>
        <taxon>Dryococelus</taxon>
    </lineage>
</organism>